<dbReference type="OrthoDB" id="4932908at2"/>
<dbReference type="EMBL" id="QHKI01000052">
    <property type="protein sequence ID" value="RSM74334.1"/>
    <property type="molecule type" value="Genomic_DNA"/>
</dbReference>
<evidence type="ECO:0000256" key="4">
    <source>
        <dbReference type="SAM" id="Phobius"/>
    </source>
</evidence>
<feature type="domain" description="Multidrug resistance protein MdtA-like C-terminal permuted SH3" evidence="6">
    <location>
        <begin position="306"/>
        <end position="360"/>
    </location>
</feature>
<dbReference type="Pfam" id="PF25917">
    <property type="entry name" value="BSH_RND"/>
    <property type="match status" value="1"/>
</dbReference>
<accession>A0A428YWM8</accession>
<keyword evidence="4" id="KW-0812">Transmembrane</keyword>
<feature type="compositionally biased region" description="Gly residues" evidence="3">
    <location>
        <begin position="373"/>
        <end position="400"/>
    </location>
</feature>
<dbReference type="Gene3D" id="2.40.50.100">
    <property type="match status" value="1"/>
</dbReference>
<keyword evidence="4" id="KW-0472">Membrane</keyword>
<feature type="domain" description="YknX-like beta-barrel" evidence="7">
    <location>
        <begin position="223"/>
        <end position="299"/>
    </location>
</feature>
<keyword evidence="2" id="KW-0175">Coiled coil</keyword>
<dbReference type="GO" id="GO:0030313">
    <property type="term" value="C:cell envelope"/>
    <property type="evidence" value="ECO:0007669"/>
    <property type="project" value="UniProtKB-SubCell"/>
</dbReference>
<dbReference type="AlphaFoldDB" id="A0A428YWM8"/>
<feature type="compositionally biased region" description="Low complexity" evidence="3">
    <location>
        <begin position="196"/>
        <end position="211"/>
    </location>
</feature>
<dbReference type="Gene3D" id="2.40.420.20">
    <property type="match status" value="1"/>
</dbReference>
<dbReference type="PANTHER" id="PTHR32347">
    <property type="entry name" value="EFFLUX SYSTEM COMPONENT YKNX-RELATED"/>
    <property type="match status" value="1"/>
</dbReference>
<feature type="region of interest" description="Disordered" evidence="3">
    <location>
        <begin position="366"/>
        <end position="400"/>
    </location>
</feature>
<comment type="subcellular location">
    <subcellularLocation>
        <location evidence="1">Cell envelope</location>
    </subcellularLocation>
</comment>
<protein>
    <submittedName>
        <fullName evidence="8">RND transporter</fullName>
    </submittedName>
</protein>
<feature type="transmembrane region" description="Helical" evidence="4">
    <location>
        <begin position="7"/>
        <end position="29"/>
    </location>
</feature>
<organism evidence="8 9">
    <name type="scientific">Kibdelosporangium aridum</name>
    <dbReference type="NCBI Taxonomy" id="2030"/>
    <lineage>
        <taxon>Bacteria</taxon>
        <taxon>Bacillati</taxon>
        <taxon>Actinomycetota</taxon>
        <taxon>Actinomycetes</taxon>
        <taxon>Pseudonocardiales</taxon>
        <taxon>Pseudonocardiaceae</taxon>
        <taxon>Kibdelosporangium</taxon>
    </lineage>
</organism>
<dbReference type="RefSeq" id="WP_037265408.1">
    <property type="nucleotide sequence ID" value="NZ_QHKI01000052.1"/>
</dbReference>
<reference evidence="8 9" key="1">
    <citation type="submission" date="2018-05" db="EMBL/GenBank/DDBJ databases">
        <title>Evolution of GPA BGCs.</title>
        <authorList>
            <person name="Waglechner N."/>
            <person name="Wright G.D."/>
        </authorList>
    </citation>
    <scope>NUCLEOTIDE SEQUENCE [LARGE SCALE GENOMIC DNA]</scope>
    <source>
        <strain evidence="8 9">A82846</strain>
    </source>
</reference>
<dbReference type="Pfam" id="PF25967">
    <property type="entry name" value="RND-MFP_C"/>
    <property type="match status" value="1"/>
</dbReference>
<evidence type="ECO:0000259" key="6">
    <source>
        <dbReference type="Pfam" id="PF25967"/>
    </source>
</evidence>
<evidence type="ECO:0000313" key="9">
    <source>
        <dbReference type="Proteomes" id="UP000287547"/>
    </source>
</evidence>
<feature type="domain" description="Multidrug resistance protein MdtA-like barrel-sandwich hybrid" evidence="5">
    <location>
        <begin position="74"/>
        <end position="185"/>
    </location>
</feature>
<feature type="region of interest" description="Disordered" evidence="3">
    <location>
        <begin position="164"/>
        <end position="211"/>
    </location>
</feature>
<dbReference type="InterPro" id="IPR050465">
    <property type="entry name" value="UPF0194_transport"/>
</dbReference>
<keyword evidence="4" id="KW-1133">Transmembrane helix</keyword>
<evidence type="ECO:0000256" key="3">
    <source>
        <dbReference type="SAM" id="MobiDB-lite"/>
    </source>
</evidence>
<dbReference type="InterPro" id="IPR058636">
    <property type="entry name" value="Beta-barrel_YknX"/>
</dbReference>
<evidence type="ECO:0000259" key="7">
    <source>
        <dbReference type="Pfam" id="PF25990"/>
    </source>
</evidence>
<dbReference type="Proteomes" id="UP000287547">
    <property type="component" value="Unassembled WGS sequence"/>
</dbReference>
<proteinExistence type="predicted"/>
<evidence type="ECO:0000259" key="5">
    <source>
        <dbReference type="Pfam" id="PF25917"/>
    </source>
</evidence>
<evidence type="ECO:0000313" key="8">
    <source>
        <dbReference type="EMBL" id="RSM74334.1"/>
    </source>
</evidence>
<dbReference type="Pfam" id="PF25990">
    <property type="entry name" value="Beta-barrel_YknX"/>
    <property type="match status" value="1"/>
</dbReference>
<feature type="compositionally biased region" description="Polar residues" evidence="3">
    <location>
        <begin position="176"/>
        <end position="185"/>
    </location>
</feature>
<dbReference type="Gene3D" id="2.40.30.170">
    <property type="match status" value="1"/>
</dbReference>
<evidence type="ECO:0000256" key="1">
    <source>
        <dbReference type="ARBA" id="ARBA00004196"/>
    </source>
</evidence>
<comment type="caution">
    <text evidence="8">The sequence shown here is derived from an EMBL/GenBank/DDBJ whole genome shotgun (WGS) entry which is preliminary data.</text>
</comment>
<dbReference type="InterPro" id="IPR058625">
    <property type="entry name" value="MdtA-like_BSH"/>
</dbReference>
<evidence type="ECO:0000256" key="2">
    <source>
        <dbReference type="ARBA" id="ARBA00023054"/>
    </source>
</evidence>
<name>A0A428YWM8_KIBAR</name>
<feature type="region of interest" description="Disordered" evidence="3">
    <location>
        <begin position="121"/>
        <end position="145"/>
    </location>
</feature>
<sequence>MRRGRRAWLINGVLVVALVAAGWGAYTFLWPSSNAATPTGVRSVAATRTDVVETVSAAGSVESSYTGTADFATSGTITQINVKVGDTVSKGQQLAKLDDTQAKLQLAAAKSSLSAAKENLANASTTTTTTQQGQSSQQQSTKSLQAQVDQAEVSVDQAQEAVNATTLTAPGDGTVTAINGTVGQKTGSSSGGGSTNGSSSTSANSSTSSSSTGFITITNLASLQVKANLAEIDVAKVKAGQDATVTLNAMPDTPQAAKVSAIDLTATTGSNNVVTYGVTLTLNTPPAQLRPGQSASVAVTVARADDVIAIPSAAMRTVGTSHTVNLLLNGQETSRAIEIGVRSESLVQVTSGLNVGDQVVLPTAPATSNQQERGGGGGFGGGGLGGGNVRIQPGGGGTGR</sequence>
<gene>
    <name evidence="8" type="ORF">DMH04_40020</name>
</gene>
<dbReference type="SUPFAM" id="SSF111369">
    <property type="entry name" value="HlyD-like secretion proteins"/>
    <property type="match status" value="1"/>
</dbReference>
<dbReference type="InterPro" id="IPR058627">
    <property type="entry name" value="MdtA-like_C"/>
</dbReference>